<reference evidence="2 3" key="1">
    <citation type="journal article" date="2016" name="Mol. Biol. Evol.">
        <title>Comparative Genomics of Early-Diverging Mushroom-Forming Fungi Provides Insights into the Origins of Lignocellulose Decay Capabilities.</title>
        <authorList>
            <person name="Nagy L.G."/>
            <person name="Riley R."/>
            <person name="Tritt A."/>
            <person name="Adam C."/>
            <person name="Daum C."/>
            <person name="Floudas D."/>
            <person name="Sun H."/>
            <person name="Yadav J.S."/>
            <person name="Pangilinan J."/>
            <person name="Larsson K.H."/>
            <person name="Matsuura K."/>
            <person name="Barry K."/>
            <person name="Labutti K."/>
            <person name="Kuo R."/>
            <person name="Ohm R.A."/>
            <person name="Bhattacharya S.S."/>
            <person name="Shirouzu T."/>
            <person name="Yoshinaga Y."/>
            <person name="Martin F.M."/>
            <person name="Grigoriev I.V."/>
            <person name="Hibbett D.S."/>
        </authorList>
    </citation>
    <scope>NUCLEOTIDE SEQUENCE [LARGE SCALE GENOMIC DNA]</scope>
    <source>
        <strain evidence="2 3">L-15889</strain>
    </source>
</reference>
<dbReference type="PROSITE" id="PS51257">
    <property type="entry name" value="PROKAR_LIPOPROTEIN"/>
    <property type="match status" value="1"/>
</dbReference>
<dbReference type="EMBL" id="KV429109">
    <property type="protein sequence ID" value="KZT65246.1"/>
    <property type="molecule type" value="Genomic_DNA"/>
</dbReference>
<evidence type="ECO:0000256" key="1">
    <source>
        <dbReference type="SAM" id="MobiDB-lite"/>
    </source>
</evidence>
<keyword evidence="3" id="KW-1185">Reference proteome</keyword>
<proteinExistence type="predicted"/>
<sequence>MGGAVRDAKVLTITALSAYSVLMSSCEVVGALQLRVSFPIEARDMSDALTAKPGATSKKRTRNTHHIARVK</sequence>
<dbReference type="Proteomes" id="UP000076727">
    <property type="component" value="Unassembled WGS sequence"/>
</dbReference>
<protein>
    <submittedName>
        <fullName evidence="2">Uncharacterized protein</fullName>
    </submittedName>
</protein>
<name>A0A165M5A0_9APHY</name>
<dbReference type="AlphaFoldDB" id="A0A165M5A0"/>
<evidence type="ECO:0000313" key="3">
    <source>
        <dbReference type="Proteomes" id="UP000076727"/>
    </source>
</evidence>
<organism evidence="2 3">
    <name type="scientific">Daedalea quercina L-15889</name>
    <dbReference type="NCBI Taxonomy" id="1314783"/>
    <lineage>
        <taxon>Eukaryota</taxon>
        <taxon>Fungi</taxon>
        <taxon>Dikarya</taxon>
        <taxon>Basidiomycota</taxon>
        <taxon>Agaricomycotina</taxon>
        <taxon>Agaricomycetes</taxon>
        <taxon>Polyporales</taxon>
        <taxon>Fomitopsis</taxon>
    </lineage>
</organism>
<feature type="compositionally biased region" description="Basic residues" evidence="1">
    <location>
        <begin position="57"/>
        <end position="71"/>
    </location>
</feature>
<feature type="region of interest" description="Disordered" evidence="1">
    <location>
        <begin position="52"/>
        <end position="71"/>
    </location>
</feature>
<evidence type="ECO:0000313" key="2">
    <source>
        <dbReference type="EMBL" id="KZT65246.1"/>
    </source>
</evidence>
<gene>
    <name evidence="2" type="ORF">DAEQUDRAFT_536793</name>
</gene>
<accession>A0A165M5A0</accession>